<dbReference type="OrthoDB" id="10251412at2759"/>
<evidence type="ECO:0000256" key="3">
    <source>
        <dbReference type="ARBA" id="ARBA00022801"/>
    </source>
</evidence>
<keyword evidence="6" id="KW-0547">Nucleotide-binding</keyword>
<evidence type="ECO:0000259" key="8">
    <source>
        <dbReference type="SMART" id="SM00382"/>
    </source>
</evidence>
<evidence type="ECO:0000313" key="10">
    <source>
        <dbReference type="Proteomes" id="UP000224567"/>
    </source>
</evidence>
<feature type="compositionally biased region" description="Basic and acidic residues" evidence="7">
    <location>
        <begin position="463"/>
        <end position="472"/>
    </location>
</feature>
<dbReference type="GO" id="GO:0006950">
    <property type="term" value="P:response to stress"/>
    <property type="evidence" value="ECO:0007669"/>
    <property type="project" value="UniProtKB-ARBA"/>
</dbReference>
<dbReference type="Pfam" id="PF25568">
    <property type="entry name" value="AAA_lid_At3g28540"/>
    <property type="match status" value="1"/>
</dbReference>
<dbReference type="Pfam" id="PF14363">
    <property type="entry name" value="AAA_assoc"/>
    <property type="match status" value="1"/>
</dbReference>
<dbReference type="GO" id="GO:0016887">
    <property type="term" value="F:ATP hydrolysis activity"/>
    <property type="evidence" value="ECO:0007669"/>
    <property type="project" value="InterPro"/>
</dbReference>
<dbReference type="Pfam" id="PF00004">
    <property type="entry name" value="AAA"/>
    <property type="match status" value="1"/>
</dbReference>
<keyword evidence="4" id="KW-0460">Magnesium</keyword>
<dbReference type="PANTHER" id="PTHR23070">
    <property type="entry name" value="BCS1 AAA-TYPE ATPASE"/>
    <property type="match status" value="1"/>
</dbReference>
<comment type="similarity">
    <text evidence="2">Belongs to the AAA ATPase family. BCS1 subfamily.</text>
</comment>
<dbReference type="InterPro" id="IPR058017">
    <property type="entry name" value="At3g28540-like_C"/>
</dbReference>
<dbReference type="Proteomes" id="UP000224567">
    <property type="component" value="Unassembled WGS sequence"/>
</dbReference>
<dbReference type="InterPro" id="IPR027417">
    <property type="entry name" value="P-loop_NTPase"/>
</dbReference>
<evidence type="ECO:0000256" key="7">
    <source>
        <dbReference type="SAM" id="MobiDB-lite"/>
    </source>
</evidence>
<evidence type="ECO:0000256" key="2">
    <source>
        <dbReference type="ARBA" id="ARBA00007448"/>
    </source>
</evidence>
<reference evidence="10" key="2">
    <citation type="journal article" date="2017" name="J. Anim. Genet.">
        <title>Multiple reference genome sequences of hot pepper reveal the massive evolution of plant disease resistance genes by retroduplication.</title>
        <authorList>
            <person name="Kim S."/>
            <person name="Park J."/>
            <person name="Yeom S.-I."/>
            <person name="Kim Y.-M."/>
            <person name="Seo E."/>
            <person name="Kim K.-T."/>
            <person name="Kim M.-S."/>
            <person name="Lee J.M."/>
            <person name="Cheong K."/>
            <person name="Shin H.-S."/>
            <person name="Kim S.-B."/>
            <person name="Han K."/>
            <person name="Lee J."/>
            <person name="Park M."/>
            <person name="Lee H.-A."/>
            <person name="Lee H.-Y."/>
            <person name="Lee Y."/>
            <person name="Oh S."/>
            <person name="Lee J.H."/>
            <person name="Choi E."/>
            <person name="Choi E."/>
            <person name="Lee S.E."/>
            <person name="Jeon J."/>
            <person name="Kim H."/>
            <person name="Choi G."/>
            <person name="Song H."/>
            <person name="Lee J."/>
            <person name="Lee S.-C."/>
            <person name="Kwon J.-K."/>
            <person name="Lee H.-Y."/>
            <person name="Koo N."/>
            <person name="Hong Y."/>
            <person name="Kim R.W."/>
            <person name="Kang W.-H."/>
            <person name="Huh J.H."/>
            <person name="Kang B.-C."/>
            <person name="Yang T.-J."/>
            <person name="Lee Y.-H."/>
            <person name="Bennetzen J.L."/>
            <person name="Choi D."/>
        </authorList>
    </citation>
    <scope>NUCLEOTIDE SEQUENCE [LARGE SCALE GENOMIC DNA]</scope>
    <source>
        <strain evidence="10">cv. PBC81</strain>
    </source>
</reference>
<dbReference type="GO" id="GO:0005524">
    <property type="term" value="F:ATP binding"/>
    <property type="evidence" value="ECO:0007669"/>
    <property type="project" value="UniProtKB-KW"/>
</dbReference>
<protein>
    <recommendedName>
        <fullName evidence="8">AAA+ ATPase domain-containing protein</fullName>
    </recommendedName>
</protein>
<proteinExistence type="inferred from homology"/>
<dbReference type="Gene3D" id="3.40.50.300">
    <property type="entry name" value="P-loop containing nucleotide triphosphate hydrolases"/>
    <property type="match status" value="1"/>
</dbReference>
<dbReference type="PROSITE" id="PS00674">
    <property type="entry name" value="AAA"/>
    <property type="match status" value="1"/>
</dbReference>
<dbReference type="SUPFAM" id="SSF52540">
    <property type="entry name" value="P-loop containing nucleoside triphosphate hydrolases"/>
    <property type="match status" value="1"/>
</dbReference>
<dbReference type="InterPro" id="IPR003593">
    <property type="entry name" value="AAA+_ATPase"/>
</dbReference>
<dbReference type="AlphaFoldDB" id="A0A2G2VRA8"/>
<evidence type="ECO:0000256" key="4">
    <source>
        <dbReference type="ARBA" id="ARBA00022842"/>
    </source>
</evidence>
<evidence type="ECO:0000313" key="9">
    <source>
        <dbReference type="EMBL" id="PHT35508.1"/>
    </source>
</evidence>
<dbReference type="CDD" id="cd19510">
    <property type="entry name" value="RecA-like_BCS1"/>
    <property type="match status" value="1"/>
</dbReference>
<dbReference type="Gene3D" id="6.10.280.40">
    <property type="match status" value="1"/>
</dbReference>
<keyword evidence="10" id="KW-1185">Reference proteome</keyword>
<accession>A0A2G2VRA8</accession>
<comment type="caution">
    <text evidence="9">The sequence shown here is derived from an EMBL/GenBank/DDBJ whole genome shotgun (WGS) entry which is preliminary data.</text>
</comment>
<evidence type="ECO:0000256" key="1">
    <source>
        <dbReference type="ARBA" id="ARBA00001946"/>
    </source>
</evidence>
<dbReference type="InterPro" id="IPR050747">
    <property type="entry name" value="Mitochondrial_chaperone_BCS1"/>
</dbReference>
<reference evidence="9 10" key="1">
    <citation type="journal article" date="2017" name="Genome Biol.">
        <title>New reference genome sequences of hot pepper reveal the massive evolution of plant disease-resistance genes by retroduplication.</title>
        <authorList>
            <person name="Kim S."/>
            <person name="Park J."/>
            <person name="Yeom S.I."/>
            <person name="Kim Y.M."/>
            <person name="Seo E."/>
            <person name="Kim K.T."/>
            <person name="Kim M.S."/>
            <person name="Lee J.M."/>
            <person name="Cheong K."/>
            <person name="Shin H.S."/>
            <person name="Kim S.B."/>
            <person name="Han K."/>
            <person name="Lee J."/>
            <person name="Park M."/>
            <person name="Lee H.A."/>
            <person name="Lee H.Y."/>
            <person name="Lee Y."/>
            <person name="Oh S."/>
            <person name="Lee J.H."/>
            <person name="Choi E."/>
            <person name="Choi E."/>
            <person name="Lee S.E."/>
            <person name="Jeon J."/>
            <person name="Kim H."/>
            <person name="Choi G."/>
            <person name="Song H."/>
            <person name="Lee J."/>
            <person name="Lee S.C."/>
            <person name="Kwon J.K."/>
            <person name="Lee H.Y."/>
            <person name="Koo N."/>
            <person name="Hong Y."/>
            <person name="Kim R.W."/>
            <person name="Kang W.H."/>
            <person name="Huh J.H."/>
            <person name="Kang B.C."/>
            <person name="Yang T.J."/>
            <person name="Lee Y.H."/>
            <person name="Bennetzen J.L."/>
            <person name="Choi D."/>
        </authorList>
    </citation>
    <scope>NUCLEOTIDE SEQUENCE [LARGE SCALE GENOMIC DNA]</scope>
    <source>
        <strain evidence="10">cv. PBC81</strain>
    </source>
</reference>
<feature type="domain" description="AAA+ ATPase" evidence="8">
    <location>
        <begin position="259"/>
        <end position="394"/>
    </location>
</feature>
<organism evidence="9 10">
    <name type="scientific">Capsicum baccatum</name>
    <name type="common">Peruvian pepper</name>
    <dbReference type="NCBI Taxonomy" id="33114"/>
    <lineage>
        <taxon>Eukaryota</taxon>
        <taxon>Viridiplantae</taxon>
        <taxon>Streptophyta</taxon>
        <taxon>Embryophyta</taxon>
        <taxon>Tracheophyta</taxon>
        <taxon>Spermatophyta</taxon>
        <taxon>Magnoliopsida</taxon>
        <taxon>eudicotyledons</taxon>
        <taxon>Gunneridae</taxon>
        <taxon>Pentapetalae</taxon>
        <taxon>asterids</taxon>
        <taxon>lamiids</taxon>
        <taxon>Solanales</taxon>
        <taxon>Solanaceae</taxon>
        <taxon>Solanoideae</taxon>
        <taxon>Capsiceae</taxon>
        <taxon>Capsicum</taxon>
    </lineage>
</organism>
<gene>
    <name evidence="9" type="ORF">CQW23_23208</name>
</gene>
<dbReference type="InterPro" id="IPR003959">
    <property type="entry name" value="ATPase_AAA_core"/>
</dbReference>
<dbReference type="STRING" id="33114.A0A2G2VRA8"/>
<sequence>MFVCIQFIQAKYLILNMSPDEMANLKTVISTIASVTATVMLVRSVANDLIPKEFRSFVFDNFHELFCRFSSNFTILIHEFQGPSPNLVFEAVEVYLGSIVNSSTKSIRIGKTENDKGMVITMEKDEEIIDVFEDVKVKWRMECRRIESGSQNEEIRDMIAALCSELRCYELSFHKRHKQKVLNSYLPYIMERSKAAKEESRAIKLHSNFRNWGTDGMKLEHPMTLDTLAIDEEVKAALVDDLASFVKGKEYYSRIGKAWKRGYLLYGPPGTGKSSLIAAMANHLNYDVYDLDLTEVRSNSSLRSLLLGMSGRSILVIEDIDCSINIENREKAEEKENKHNRVTLSGILNFLDGIWSCCGEERIIVVTTNHIDKLDAALLRPGRMDMHIHMSYCRLSAFKQLVFNYLGIRQHELFDQIGQLLEEVEVTPAEVAGELLRSKNPSISLRGLLEFLENKIAERERLKAETELREQNEVAEEEPKDATKPESKFNSSEDLTHIVDH</sequence>
<dbReference type="InterPro" id="IPR025753">
    <property type="entry name" value="AAA_N_dom"/>
</dbReference>
<name>A0A2G2VRA8_CAPBA</name>
<evidence type="ECO:0000256" key="5">
    <source>
        <dbReference type="ARBA" id="ARBA00049360"/>
    </source>
</evidence>
<evidence type="ECO:0000256" key="6">
    <source>
        <dbReference type="RuleBase" id="RU003651"/>
    </source>
</evidence>
<keyword evidence="3" id="KW-0378">Hydrolase</keyword>
<comment type="cofactor">
    <cofactor evidence="1">
        <name>Mg(2+)</name>
        <dbReference type="ChEBI" id="CHEBI:18420"/>
    </cofactor>
</comment>
<dbReference type="InterPro" id="IPR003960">
    <property type="entry name" value="ATPase_AAA_CS"/>
</dbReference>
<comment type="catalytic activity">
    <reaction evidence="5">
        <text>ATP + H2O = ADP + phosphate + H(+)</text>
        <dbReference type="Rhea" id="RHEA:13065"/>
        <dbReference type="ChEBI" id="CHEBI:15377"/>
        <dbReference type="ChEBI" id="CHEBI:15378"/>
        <dbReference type="ChEBI" id="CHEBI:30616"/>
        <dbReference type="ChEBI" id="CHEBI:43474"/>
        <dbReference type="ChEBI" id="CHEBI:456216"/>
    </reaction>
</comment>
<keyword evidence="6" id="KW-0067">ATP-binding</keyword>
<dbReference type="EMBL" id="MLFT02000010">
    <property type="protein sequence ID" value="PHT35508.1"/>
    <property type="molecule type" value="Genomic_DNA"/>
</dbReference>
<feature type="region of interest" description="Disordered" evidence="7">
    <location>
        <begin position="463"/>
        <end position="501"/>
    </location>
</feature>
<dbReference type="SMART" id="SM00382">
    <property type="entry name" value="AAA"/>
    <property type="match status" value="1"/>
</dbReference>